<dbReference type="AlphaFoldDB" id="A0A024TY91"/>
<evidence type="ECO:0000313" key="1">
    <source>
        <dbReference type="EMBL" id="ETV98934.1"/>
    </source>
</evidence>
<reference evidence="1" key="1">
    <citation type="submission" date="2013-12" db="EMBL/GenBank/DDBJ databases">
        <title>The Genome Sequence of Aphanomyces invadans NJM9701.</title>
        <authorList>
            <consortium name="The Broad Institute Genomics Platform"/>
            <person name="Russ C."/>
            <person name="Tyler B."/>
            <person name="van West P."/>
            <person name="Dieguez-Uribeondo J."/>
            <person name="Young S.K."/>
            <person name="Zeng Q."/>
            <person name="Gargeya S."/>
            <person name="Fitzgerald M."/>
            <person name="Abouelleil A."/>
            <person name="Alvarado L."/>
            <person name="Chapman S.B."/>
            <person name="Gainer-Dewar J."/>
            <person name="Goldberg J."/>
            <person name="Griggs A."/>
            <person name="Gujja S."/>
            <person name="Hansen M."/>
            <person name="Howarth C."/>
            <person name="Imamovic A."/>
            <person name="Ireland A."/>
            <person name="Larimer J."/>
            <person name="McCowan C."/>
            <person name="Murphy C."/>
            <person name="Pearson M."/>
            <person name="Poon T.W."/>
            <person name="Priest M."/>
            <person name="Roberts A."/>
            <person name="Saif S."/>
            <person name="Shea T."/>
            <person name="Sykes S."/>
            <person name="Wortman J."/>
            <person name="Nusbaum C."/>
            <person name="Birren B."/>
        </authorList>
    </citation>
    <scope>NUCLEOTIDE SEQUENCE [LARGE SCALE GENOMIC DNA]</scope>
    <source>
        <strain evidence="1">NJM9701</strain>
    </source>
</reference>
<protein>
    <submittedName>
        <fullName evidence="1">Uncharacterized protein</fullName>
    </submittedName>
</protein>
<gene>
    <name evidence="1" type="ORF">H310_08421</name>
</gene>
<dbReference type="EMBL" id="KI913968">
    <property type="protein sequence ID" value="ETV98934.1"/>
    <property type="molecule type" value="Genomic_DNA"/>
</dbReference>
<proteinExistence type="predicted"/>
<accession>A0A024TY91</accession>
<dbReference type="GeneID" id="20085471"/>
<dbReference type="RefSeq" id="XP_008872362.1">
    <property type="nucleotide sequence ID" value="XM_008874140.1"/>
</dbReference>
<sequence length="38" mass="4039">MSAKLLCKLGHAAMGEAQVFAHVWEVPDGDKSITGSPR</sequence>
<organism evidence="1">
    <name type="scientific">Aphanomyces invadans</name>
    <dbReference type="NCBI Taxonomy" id="157072"/>
    <lineage>
        <taxon>Eukaryota</taxon>
        <taxon>Sar</taxon>
        <taxon>Stramenopiles</taxon>
        <taxon>Oomycota</taxon>
        <taxon>Saprolegniomycetes</taxon>
        <taxon>Saprolegniales</taxon>
        <taxon>Verrucalvaceae</taxon>
        <taxon>Aphanomyces</taxon>
    </lineage>
</organism>
<name>A0A024TY91_9STRA</name>
<dbReference type="VEuPathDB" id="FungiDB:H310_08421"/>